<dbReference type="PANTHER" id="PTHR43027:SF1">
    <property type="entry name" value="DOXORUBICIN RESISTANCE ABC TRANSPORTER PERMEASE PROTEIN DRRC-RELATED"/>
    <property type="match status" value="1"/>
</dbReference>
<dbReference type="RefSeq" id="WP_025066422.1">
    <property type="nucleotide sequence ID" value="NZ_CP013195.1"/>
</dbReference>
<sequence>MKAILIGTYYQILNFLRVRKALFFSFIFPIFLYVVFVFVWGNDSVTYTKFICTGIVAITVASNAMMAIGRIIVQYNRNGMVRILKTIPRGYITHIASLVLSRIFLITCATIVLIVISFVISHTIFSFKDLLLLEIGICIGVYVFTLLGQIIAEFLEDKHSEGSILNGIFYVIIFLSDCFYPITDMNPAFAMIVSINPMTPILHIMRGEGNWFYVLIIEIILLQLTTYIISKKKKQKR</sequence>
<feature type="transmembrane region" description="Helical" evidence="5">
    <location>
        <begin position="47"/>
        <end position="73"/>
    </location>
</feature>
<organism evidence="7 8">
    <name type="scientific">Hoylesella enoeca</name>
    <dbReference type="NCBI Taxonomy" id="76123"/>
    <lineage>
        <taxon>Bacteria</taxon>
        <taxon>Pseudomonadati</taxon>
        <taxon>Bacteroidota</taxon>
        <taxon>Bacteroidia</taxon>
        <taxon>Bacteroidales</taxon>
        <taxon>Prevotellaceae</taxon>
        <taxon>Hoylesella</taxon>
    </lineage>
</organism>
<feature type="transmembrane region" description="Helical" evidence="5">
    <location>
        <begin position="164"/>
        <end position="182"/>
    </location>
</feature>
<evidence type="ECO:0000256" key="1">
    <source>
        <dbReference type="ARBA" id="ARBA00004141"/>
    </source>
</evidence>
<dbReference type="Pfam" id="PF01061">
    <property type="entry name" value="ABC2_membrane"/>
    <property type="match status" value="1"/>
</dbReference>
<accession>A0A0S2KJ29</accession>
<dbReference type="PANTHER" id="PTHR43027">
    <property type="entry name" value="DOXORUBICIN RESISTANCE ABC TRANSPORTER PERMEASE PROTEIN DRRC-RELATED"/>
    <property type="match status" value="1"/>
</dbReference>
<dbReference type="EMBL" id="CP013195">
    <property type="protein sequence ID" value="ALO48281.1"/>
    <property type="molecule type" value="Genomic_DNA"/>
</dbReference>
<evidence type="ECO:0000256" key="4">
    <source>
        <dbReference type="ARBA" id="ARBA00023136"/>
    </source>
</evidence>
<name>A0A0S2KJ29_9BACT</name>
<dbReference type="InterPro" id="IPR000412">
    <property type="entry name" value="ABC_2_transport"/>
</dbReference>
<feature type="transmembrane region" description="Helical" evidence="5">
    <location>
        <begin position="132"/>
        <end position="152"/>
    </location>
</feature>
<keyword evidence="3 5" id="KW-1133">Transmembrane helix</keyword>
<evidence type="ECO:0000256" key="5">
    <source>
        <dbReference type="SAM" id="Phobius"/>
    </source>
</evidence>
<keyword evidence="4 5" id="KW-0472">Membrane</keyword>
<evidence type="ECO:0000313" key="7">
    <source>
        <dbReference type="EMBL" id="ALO48281.1"/>
    </source>
</evidence>
<reference evidence="8" key="1">
    <citation type="submission" date="2015-11" db="EMBL/GenBank/DDBJ databases">
        <authorList>
            <person name="Holder M.E."/>
            <person name="Ajami N.J."/>
            <person name="Petrosino J.F."/>
        </authorList>
    </citation>
    <scope>NUCLEOTIDE SEQUENCE [LARGE SCALE GENOMIC DNA]</scope>
    <source>
        <strain evidence="8">F0113</strain>
    </source>
</reference>
<dbReference type="KEGG" id="peo:AS203_03615"/>
<dbReference type="InterPro" id="IPR052902">
    <property type="entry name" value="ABC-2_transporter"/>
</dbReference>
<dbReference type="OrthoDB" id="1079585at2"/>
<evidence type="ECO:0000313" key="8">
    <source>
        <dbReference type="Proteomes" id="UP000056252"/>
    </source>
</evidence>
<evidence type="ECO:0000256" key="3">
    <source>
        <dbReference type="ARBA" id="ARBA00022989"/>
    </source>
</evidence>
<dbReference type="PIRSF" id="PIRSF006648">
    <property type="entry name" value="DrrB"/>
    <property type="match status" value="1"/>
</dbReference>
<evidence type="ECO:0000259" key="6">
    <source>
        <dbReference type="Pfam" id="PF01061"/>
    </source>
</evidence>
<dbReference type="STRING" id="76123.AS203_03615"/>
<dbReference type="GO" id="GO:0140359">
    <property type="term" value="F:ABC-type transporter activity"/>
    <property type="evidence" value="ECO:0007669"/>
    <property type="project" value="InterPro"/>
</dbReference>
<keyword evidence="2 5" id="KW-0812">Transmembrane</keyword>
<feature type="transmembrane region" description="Helical" evidence="5">
    <location>
        <begin position="94"/>
        <end position="120"/>
    </location>
</feature>
<dbReference type="Proteomes" id="UP000056252">
    <property type="component" value="Chromosome"/>
</dbReference>
<proteinExistence type="predicted"/>
<dbReference type="AlphaFoldDB" id="A0A0S2KJ29"/>
<comment type="subcellular location">
    <subcellularLocation>
        <location evidence="1">Membrane</location>
        <topology evidence="1">Multi-pass membrane protein</topology>
    </subcellularLocation>
</comment>
<evidence type="ECO:0000256" key="2">
    <source>
        <dbReference type="ARBA" id="ARBA00022692"/>
    </source>
</evidence>
<protein>
    <recommendedName>
        <fullName evidence="6">ABC-2 type transporter transmembrane domain-containing protein</fullName>
    </recommendedName>
</protein>
<gene>
    <name evidence="7" type="ORF">AS203_03615</name>
</gene>
<dbReference type="GO" id="GO:0043190">
    <property type="term" value="C:ATP-binding cassette (ABC) transporter complex"/>
    <property type="evidence" value="ECO:0007669"/>
    <property type="project" value="InterPro"/>
</dbReference>
<keyword evidence="8" id="KW-1185">Reference proteome</keyword>
<feature type="transmembrane region" description="Helical" evidence="5">
    <location>
        <begin position="21"/>
        <end position="41"/>
    </location>
</feature>
<feature type="transmembrane region" description="Helical" evidence="5">
    <location>
        <begin position="211"/>
        <end position="229"/>
    </location>
</feature>
<dbReference type="InterPro" id="IPR013525">
    <property type="entry name" value="ABC2_TM"/>
</dbReference>
<feature type="domain" description="ABC-2 type transporter transmembrane" evidence="6">
    <location>
        <begin position="6"/>
        <end position="206"/>
    </location>
</feature>